<dbReference type="PANTHER" id="PTHR43820:SF4">
    <property type="entry name" value="HIGH-AFFINITY BRANCHED-CHAIN AMINO ACID TRANSPORT ATP-BINDING PROTEIN LIVF"/>
    <property type="match status" value="1"/>
</dbReference>
<evidence type="ECO:0000256" key="3">
    <source>
        <dbReference type="ARBA" id="ARBA00022741"/>
    </source>
</evidence>
<evidence type="ECO:0000256" key="4">
    <source>
        <dbReference type="ARBA" id="ARBA00022840"/>
    </source>
</evidence>
<keyword evidence="3" id="KW-0547">Nucleotide-binding</keyword>
<evidence type="ECO:0000256" key="2">
    <source>
        <dbReference type="ARBA" id="ARBA00022448"/>
    </source>
</evidence>
<dbReference type="InterPro" id="IPR027417">
    <property type="entry name" value="P-loop_NTPase"/>
</dbReference>
<sequence>MLELRRVTTGYGTGAVVHQADLTVGAGEIVALIGANGAGKSTLLKAVSGLLGVRSGEILFDGERIEKLAPRQRVQRGLVHVPEGRQVFAGLSIEENLWLGGNANRRLGEQEASRRLAEMCVRFPVLGERRHEPAGNLSGGQQQMLAIARGLMSQPRLLLLDEPSLGLSPLLVTEIFRLVAGLRAQGMAILLSEQNARQSLAIADRAYVLEAGCIVLEGSGEALLGDRQVAERYLGVGKAVDAPDERYATQLAARLGQILQS</sequence>
<dbReference type="Gene3D" id="3.40.50.300">
    <property type="entry name" value="P-loop containing nucleotide triphosphate hydrolases"/>
    <property type="match status" value="1"/>
</dbReference>
<dbReference type="PROSITE" id="PS50893">
    <property type="entry name" value="ABC_TRANSPORTER_2"/>
    <property type="match status" value="1"/>
</dbReference>
<comment type="similarity">
    <text evidence="1">Belongs to the ABC transporter superfamily.</text>
</comment>
<dbReference type="InterPro" id="IPR017871">
    <property type="entry name" value="ABC_transporter-like_CS"/>
</dbReference>
<dbReference type="InterPro" id="IPR003593">
    <property type="entry name" value="AAA+_ATPase"/>
</dbReference>
<dbReference type="GO" id="GO:0005524">
    <property type="term" value="F:ATP binding"/>
    <property type="evidence" value="ECO:0007669"/>
    <property type="project" value="UniProtKB-KW"/>
</dbReference>
<dbReference type="SUPFAM" id="SSF52540">
    <property type="entry name" value="P-loop containing nucleoside triphosphate hydrolases"/>
    <property type="match status" value="1"/>
</dbReference>
<accession>A0A1J5SAH9</accession>
<dbReference type="AlphaFoldDB" id="A0A1J5SAH9"/>
<protein>
    <submittedName>
        <fullName evidence="7">High-affinity branched-chain amino acid transport ATP-binding protein LivF</fullName>
    </submittedName>
</protein>
<evidence type="ECO:0000256" key="1">
    <source>
        <dbReference type="ARBA" id="ARBA00005417"/>
    </source>
</evidence>
<dbReference type="Pfam" id="PF00005">
    <property type="entry name" value="ABC_tran"/>
    <property type="match status" value="1"/>
</dbReference>
<name>A0A1J5SAH9_9ZZZZ</name>
<dbReference type="InterPro" id="IPR003439">
    <property type="entry name" value="ABC_transporter-like_ATP-bd"/>
</dbReference>
<reference evidence="7" key="1">
    <citation type="submission" date="2016-10" db="EMBL/GenBank/DDBJ databases">
        <title>Sequence of Gallionella enrichment culture.</title>
        <authorList>
            <person name="Poehlein A."/>
            <person name="Muehling M."/>
            <person name="Daniel R."/>
        </authorList>
    </citation>
    <scope>NUCLEOTIDE SEQUENCE</scope>
</reference>
<dbReference type="SMART" id="SM00382">
    <property type="entry name" value="AAA"/>
    <property type="match status" value="1"/>
</dbReference>
<proteinExistence type="inferred from homology"/>
<keyword evidence="5" id="KW-0029">Amino-acid transport</keyword>
<dbReference type="InterPro" id="IPR052156">
    <property type="entry name" value="BCAA_Transport_ATP-bd_LivF"/>
</dbReference>
<dbReference type="PROSITE" id="PS00211">
    <property type="entry name" value="ABC_TRANSPORTER_1"/>
    <property type="match status" value="1"/>
</dbReference>
<dbReference type="GO" id="GO:0015658">
    <property type="term" value="F:branched-chain amino acid transmembrane transporter activity"/>
    <property type="evidence" value="ECO:0007669"/>
    <property type="project" value="TreeGrafter"/>
</dbReference>
<dbReference type="CDD" id="cd03224">
    <property type="entry name" value="ABC_TM1139_LivF_branched"/>
    <property type="match status" value="1"/>
</dbReference>
<keyword evidence="2" id="KW-0813">Transport</keyword>
<evidence type="ECO:0000313" key="7">
    <source>
        <dbReference type="EMBL" id="OIQ98755.1"/>
    </source>
</evidence>
<dbReference type="GO" id="GO:0015807">
    <property type="term" value="P:L-amino acid transport"/>
    <property type="evidence" value="ECO:0007669"/>
    <property type="project" value="TreeGrafter"/>
</dbReference>
<dbReference type="PANTHER" id="PTHR43820">
    <property type="entry name" value="HIGH-AFFINITY BRANCHED-CHAIN AMINO ACID TRANSPORT ATP-BINDING PROTEIN LIVF"/>
    <property type="match status" value="1"/>
</dbReference>
<evidence type="ECO:0000259" key="6">
    <source>
        <dbReference type="PROSITE" id="PS50893"/>
    </source>
</evidence>
<dbReference type="GO" id="GO:0016887">
    <property type="term" value="F:ATP hydrolysis activity"/>
    <property type="evidence" value="ECO:0007669"/>
    <property type="project" value="InterPro"/>
</dbReference>
<dbReference type="EMBL" id="MLJW01000115">
    <property type="protein sequence ID" value="OIQ98755.1"/>
    <property type="molecule type" value="Genomic_DNA"/>
</dbReference>
<comment type="caution">
    <text evidence="7">The sequence shown here is derived from an EMBL/GenBank/DDBJ whole genome shotgun (WGS) entry which is preliminary data.</text>
</comment>
<keyword evidence="4 7" id="KW-0067">ATP-binding</keyword>
<evidence type="ECO:0000256" key="5">
    <source>
        <dbReference type="ARBA" id="ARBA00022970"/>
    </source>
</evidence>
<feature type="domain" description="ABC transporter" evidence="6">
    <location>
        <begin position="2"/>
        <end position="236"/>
    </location>
</feature>
<organism evidence="7">
    <name type="scientific">mine drainage metagenome</name>
    <dbReference type="NCBI Taxonomy" id="410659"/>
    <lineage>
        <taxon>unclassified sequences</taxon>
        <taxon>metagenomes</taxon>
        <taxon>ecological metagenomes</taxon>
    </lineage>
</organism>
<gene>
    <name evidence="7" type="primary">livF_18</name>
    <name evidence="7" type="ORF">GALL_192560</name>
</gene>